<comment type="caution">
    <text evidence="1">The sequence shown here is derived from an EMBL/GenBank/DDBJ whole genome shotgun (WGS) entry which is preliminary data.</text>
</comment>
<proteinExistence type="predicted"/>
<dbReference type="PANTHER" id="PTHR33978">
    <property type="entry name" value="SERINE/THREONINE-KINASE"/>
    <property type="match status" value="1"/>
</dbReference>
<dbReference type="EMBL" id="JBEAFC010000003">
    <property type="protein sequence ID" value="KAL1561939.1"/>
    <property type="molecule type" value="Genomic_DNA"/>
</dbReference>
<evidence type="ECO:0000313" key="1">
    <source>
        <dbReference type="EMBL" id="KAL1561939.1"/>
    </source>
</evidence>
<gene>
    <name evidence="1" type="ORF">AAHA92_04574</name>
</gene>
<accession>A0ABD1I2W4</accession>
<reference evidence="1 2" key="1">
    <citation type="submission" date="2024-06" db="EMBL/GenBank/DDBJ databases">
        <title>A chromosome level genome sequence of Diviner's sage (Salvia divinorum).</title>
        <authorList>
            <person name="Ford S.A."/>
            <person name="Ro D.-K."/>
            <person name="Ness R.W."/>
            <person name="Phillips M.A."/>
        </authorList>
    </citation>
    <scope>NUCLEOTIDE SEQUENCE [LARGE SCALE GENOMIC DNA]</scope>
    <source>
        <strain evidence="1">SAF-2024a</strain>
        <tissue evidence="1">Leaf</tissue>
    </source>
</reference>
<dbReference type="Proteomes" id="UP001567538">
    <property type="component" value="Unassembled WGS sequence"/>
</dbReference>
<name>A0ABD1I2W4_SALDI</name>
<keyword evidence="2" id="KW-1185">Reference proteome</keyword>
<dbReference type="PANTHER" id="PTHR33978:SF18">
    <property type="entry name" value="OS01G0656300 PROTEIN"/>
    <property type="match status" value="1"/>
</dbReference>
<dbReference type="AlphaFoldDB" id="A0ABD1I2W4"/>
<sequence>MNINQEEEDGKSMKIWDCGSPLYDAYELVALSHLVERNFMILPYLSGSRHDLPETAVSSAASSVETASERSSVLGFFSRNVWKRKRDGEREHKVKRHKISRISKIFAWRK</sequence>
<organism evidence="1 2">
    <name type="scientific">Salvia divinorum</name>
    <name type="common">Maria pastora</name>
    <name type="synonym">Diviner's sage</name>
    <dbReference type="NCBI Taxonomy" id="28513"/>
    <lineage>
        <taxon>Eukaryota</taxon>
        <taxon>Viridiplantae</taxon>
        <taxon>Streptophyta</taxon>
        <taxon>Embryophyta</taxon>
        <taxon>Tracheophyta</taxon>
        <taxon>Spermatophyta</taxon>
        <taxon>Magnoliopsida</taxon>
        <taxon>eudicotyledons</taxon>
        <taxon>Gunneridae</taxon>
        <taxon>Pentapetalae</taxon>
        <taxon>asterids</taxon>
        <taxon>lamiids</taxon>
        <taxon>Lamiales</taxon>
        <taxon>Lamiaceae</taxon>
        <taxon>Nepetoideae</taxon>
        <taxon>Mentheae</taxon>
        <taxon>Salviinae</taxon>
        <taxon>Salvia</taxon>
        <taxon>Salvia subgen. Calosphace</taxon>
    </lineage>
</organism>
<evidence type="ECO:0000313" key="2">
    <source>
        <dbReference type="Proteomes" id="UP001567538"/>
    </source>
</evidence>
<protein>
    <submittedName>
        <fullName evidence="1">Uncharacterized protein</fullName>
    </submittedName>
</protein>